<dbReference type="Proteomes" id="UP000663874">
    <property type="component" value="Unassembled WGS sequence"/>
</dbReference>
<feature type="non-terminal residue" evidence="1">
    <location>
        <position position="1"/>
    </location>
</feature>
<comment type="caution">
    <text evidence="1">The sequence shown here is derived from an EMBL/GenBank/DDBJ whole genome shotgun (WGS) entry which is preliminary data.</text>
</comment>
<protein>
    <submittedName>
        <fullName evidence="1">Uncharacterized protein</fullName>
    </submittedName>
</protein>
<evidence type="ECO:0000313" key="1">
    <source>
        <dbReference type="EMBL" id="CAF4341109.1"/>
    </source>
</evidence>
<name>A0A820KFQ6_9BILA</name>
<organism evidence="1 2">
    <name type="scientific">Rotaria sordida</name>
    <dbReference type="NCBI Taxonomy" id="392033"/>
    <lineage>
        <taxon>Eukaryota</taxon>
        <taxon>Metazoa</taxon>
        <taxon>Spiralia</taxon>
        <taxon>Gnathifera</taxon>
        <taxon>Rotifera</taxon>
        <taxon>Eurotatoria</taxon>
        <taxon>Bdelloidea</taxon>
        <taxon>Philodinida</taxon>
        <taxon>Philodinidae</taxon>
        <taxon>Rotaria</taxon>
    </lineage>
</organism>
<sequence length="102" mass="11729">MTYSLLQCIIRFGLDTDDHDHYKSSTKDLSIAALEDHSLVGHCLDCKLCKSVTEKEDKKSKNESRNTGDSEANLYWKYKAQEYYAKTQESDKVQEKLDSLSN</sequence>
<accession>A0A820KFQ6</accession>
<reference evidence="1" key="1">
    <citation type="submission" date="2021-02" db="EMBL/GenBank/DDBJ databases">
        <authorList>
            <person name="Nowell W R."/>
        </authorList>
    </citation>
    <scope>NUCLEOTIDE SEQUENCE</scope>
</reference>
<proteinExistence type="predicted"/>
<evidence type="ECO:0000313" key="2">
    <source>
        <dbReference type="Proteomes" id="UP000663874"/>
    </source>
</evidence>
<dbReference type="EMBL" id="CAJOBE010045695">
    <property type="protein sequence ID" value="CAF4341109.1"/>
    <property type="molecule type" value="Genomic_DNA"/>
</dbReference>
<dbReference type="AlphaFoldDB" id="A0A820KFQ6"/>
<gene>
    <name evidence="1" type="ORF">FNK824_LOCUS42022</name>
</gene>